<proteinExistence type="predicted"/>
<feature type="region of interest" description="Disordered" evidence="1">
    <location>
        <begin position="1"/>
        <end position="38"/>
    </location>
</feature>
<organism evidence="2 3">
    <name type="scientific">Portunus trituberculatus</name>
    <name type="common">Swimming crab</name>
    <name type="synonym">Neptunus trituberculatus</name>
    <dbReference type="NCBI Taxonomy" id="210409"/>
    <lineage>
        <taxon>Eukaryota</taxon>
        <taxon>Metazoa</taxon>
        <taxon>Ecdysozoa</taxon>
        <taxon>Arthropoda</taxon>
        <taxon>Crustacea</taxon>
        <taxon>Multicrustacea</taxon>
        <taxon>Malacostraca</taxon>
        <taxon>Eumalacostraca</taxon>
        <taxon>Eucarida</taxon>
        <taxon>Decapoda</taxon>
        <taxon>Pleocyemata</taxon>
        <taxon>Brachyura</taxon>
        <taxon>Eubrachyura</taxon>
        <taxon>Portunoidea</taxon>
        <taxon>Portunidae</taxon>
        <taxon>Portuninae</taxon>
        <taxon>Portunus</taxon>
    </lineage>
</organism>
<feature type="compositionally biased region" description="Low complexity" evidence="1">
    <location>
        <begin position="17"/>
        <end position="30"/>
    </location>
</feature>
<evidence type="ECO:0000313" key="3">
    <source>
        <dbReference type="Proteomes" id="UP000324222"/>
    </source>
</evidence>
<reference evidence="2 3" key="1">
    <citation type="submission" date="2019-05" db="EMBL/GenBank/DDBJ databases">
        <title>Another draft genome of Portunus trituberculatus and its Hox gene families provides insights of decapod evolution.</title>
        <authorList>
            <person name="Jeong J.-H."/>
            <person name="Song I."/>
            <person name="Kim S."/>
            <person name="Choi T."/>
            <person name="Kim D."/>
            <person name="Ryu S."/>
            <person name="Kim W."/>
        </authorList>
    </citation>
    <scope>NUCLEOTIDE SEQUENCE [LARGE SCALE GENOMIC DNA]</scope>
    <source>
        <tissue evidence="2">Muscle</tissue>
    </source>
</reference>
<gene>
    <name evidence="2" type="ORF">E2C01_098608</name>
</gene>
<evidence type="ECO:0000313" key="2">
    <source>
        <dbReference type="EMBL" id="MPD02995.1"/>
    </source>
</evidence>
<accession>A0A5B7KEK9</accession>
<keyword evidence="3" id="KW-1185">Reference proteome</keyword>
<protein>
    <submittedName>
        <fullName evidence="2">Uncharacterized protein</fullName>
    </submittedName>
</protein>
<comment type="caution">
    <text evidence="2">The sequence shown here is derived from an EMBL/GenBank/DDBJ whole genome shotgun (WGS) entry which is preliminary data.</text>
</comment>
<name>A0A5B7KEK9_PORTR</name>
<sequence length="69" mass="7207">MQEILGHHLTPAMTADSCHSSPSPSSLGSREGPGDECLKVDSKLAGVDDLRDAGGDKLEDELCCLANQP</sequence>
<dbReference type="Proteomes" id="UP000324222">
    <property type="component" value="Unassembled WGS sequence"/>
</dbReference>
<dbReference type="EMBL" id="VSRR010134113">
    <property type="protein sequence ID" value="MPD02995.1"/>
    <property type="molecule type" value="Genomic_DNA"/>
</dbReference>
<evidence type="ECO:0000256" key="1">
    <source>
        <dbReference type="SAM" id="MobiDB-lite"/>
    </source>
</evidence>
<dbReference type="AlphaFoldDB" id="A0A5B7KEK9"/>